<dbReference type="InterPro" id="IPR050583">
    <property type="entry name" value="Mycobacterial_A85_antigen"/>
</dbReference>
<reference evidence="1 2" key="1">
    <citation type="submission" date="2013-12" db="EMBL/GenBank/DDBJ databases">
        <authorList>
            <person name="Stott M."/>
        </authorList>
    </citation>
    <scope>NUCLEOTIDE SEQUENCE [LARGE SCALE GENOMIC DNA]</scope>
    <source>
        <strain evidence="1 2">K22</strain>
    </source>
</reference>
<protein>
    <recommendedName>
        <fullName evidence="3">Esterase</fullName>
    </recommendedName>
</protein>
<evidence type="ECO:0000313" key="2">
    <source>
        <dbReference type="Proteomes" id="UP000031518"/>
    </source>
</evidence>
<dbReference type="Pfam" id="PF00756">
    <property type="entry name" value="Esterase"/>
    <property type="match status" value="1"/>
</dbReference>
<accession>A0A0B6X2X3</accession>
<dbReference type="PANTHER" id="PTHR48098:SF3">
    <property type="entry name" value="IRON(III) ENTEROBACTIN ESTERASE"/>
    <property type="match status" value="1"/>
</dbReference>
<keyword evidence="2" id="KW-1185">Reference proteome</keyword>
<reference evidence="1 2" key="2">
    <citation type="submission" date="2015-01" db="EMBL/GenBank/DDBJ databases">
        <title>Complete genome sequence of Pyrinomonas methylaliphatogenes type strain K22T.</title>
        <authorList>
            <person name="Lee K.C.Y."/>
            <person name="Power J.F."/>
            <person name="Dunfield P.F."/>
            <person name="Morgan X.C."/>
            <person name="Huttenhower C."/>
            <person name="Stott M.B."/>
        </authorList>
    </citation>
    <scope>NUCLEOTIDE SEQUENCE [LARGE SCALE GENOMIC DNA]</scope>
    <source>
        <strain evidence="1 2">K22</strain>
    </source>
</reference>
<proteinExistence type="predicted"/>
<evidence type="ECO:0008006" key="3">
    <source>
        <dbReference type="Google" id="ProtNLM"/>
    </source>
</evidence>
<dbReference type="Proteomes" id="UP000031518">
    <property type="component" value="Unassembled WGS sequence"/>
</dbReference>
<evidence type="ECO:0000313" key="1">
    <source>
        <dbReference type="EMBL" id="CDM66884.1"/>
    </source>
</evidence>
<dbReference type="InterPro" id="IPR029058">
    <property type="entry name" value="AB_hydrolase_fold"/>
</dbReference>
<dbReference type="SUPFAM" id="SSF53474">
    <property type="entry name" value="alpha/beta-Hydrolases"/>
    <property type="match status" value="1"/>
</dbReference>
<dbReference type="AlphaFoldDB" id="A0A0B6X2X3"/>
<sequence length="245" mass="28179">MERRVTSWFSPNLQLEMPLVAYGHAGYPLLMFPTAAADYLEYERFGLIEAIRHHLEAGRVRAYSINSVNRQSLLNHHAPPATKAEYLTRYDRYLMQEVLPLIRQDVGDDQARPVTTGASLGAYLAANFYFRHPDHVRGTIAMSGTYDISPYFDGYHDDNVYFNNPVEYLPNLNDDYYLPLLRSADAIYILTGQGAFEAPERSRLLAEILSAKAIPHTLDVWGHDVSHDWPWWCRMLDHYIGKLWG</sequence>
<dbReference type="RefSeq" id="WP_041978378.1">
    <property type="nucleotide sequence ID" value="NZ_CBXV010000008.1"/>
</dbReference>
<dbReference type="PANTHER" id="PTHR48098">
    <property type="entry name" value="ENTEROCHELIN ESTERASE-RELATED"/>
    <property type="match status" value="1"/>
</dbReference>
<dbReference type="Gene3D" id="3.40.50.1820">
    <property type="entry name" value="alpha/beta hydrolase"/>
    <property type="match status" value="1"/>
</dbReference>
<name>A0A0B6X2X3_9BACT</name>
<gene>
    <name evidence="1" type="ORF">PYK22_02924</name>
</gene>
<dbReference type="STRING" id="454194.PYK22_02924"/>
<organism evidence="1 2">
    <name type="scientific">Pyrinomonas methylaliphatogenes</name>
    <dbReference type="NCBI Taxonomy" id="454194"/>
    <lineage>
        <taxon>Bacteria</taxon>
        <taxon>Pseudomonadati</taxon>
        <taxon>Acidobacteriota</taxon>
        <taxon>Blastocatellia</taxon>
        <taxon>Blastocatellales</taxon>
        <taxon>Pyrinomonadaceae</taxon>
        <taxon>Pyrinomonas</taxon>
    </lineage>
</organism>
<dbReference type="InterPro" id="IPR000801">
    <property type="entry name" value="Esterase-like"/>
</dbReference>
<dbReference type="EMBL" id="CBXV010000008">
    <property type="protein sequence ID" value="CDM66884.1"/>
    <property type="molecule type" value="Genomic_DNA"/>
</dbReference>